<protein>
    <recommendedName>
        <fullName evidence="4">DUF1471 domain-containing protein</fullName>
    </recommendedName>
</protein>
<sequence>MKPLLFIALFAAFPLVAQDCNPVAKVDGVPYEVTTDKAKSMGLNRSESFTVYTVSGKARLDQQVYDKLKEKNIEYYSVAYVAPRSYDSNYQAIVTGYYNQVE</sequence>
<name>A0A2T3NXT7_9GAMM</name>
<keyword evidence="1" id="KW-0732">Signal</keyword>
<evidence type="ECO:0000256" key="1">
    <source>
        <dbReference type="SAM" id="SignalP"/>
    </source>
</evidence>
<dbReference type="Proteomes" id="UP000241771">
    <property type="component" value="Unassembled WGS sequence"/>
</dbReference>
<evidence type="ECO:0000313" key="2">
    <source>
        <dbReference type="EMBL" id="PSW21066.1"/>
    </source>
</evidence>
<keyword evidence="3" id="KW-1185">Reference proteome</keyword>
<accession>A0A2T3NXT7</accession>
<dbReference type="AlphaFoldDB" id="A0A2T3NXT7"/>
<dbReference type="EMBL" id="PYMA01000002">
    <property type="protein sequence ID" value="PSW21066.1"/>
    <property type="molecule type" value="Genomic_DNA"/>
</dbReference>
<feature type="chain" id="PRO_5015619651" description="DUF1471 domain-containing protein" evidence="1">
    <location>
        <begin position="18"/>
        <end position="102"/>
    </location>
</feature>
<comment type="caution">
    <text evidence="2">The sequence shown here is derived from an EMBL/GenBank/DDBJ whole genome shotgun (WGS) entry which is preliminary data.</text>
</comment>
<dbReference type="RefSeq" id="WP_036817089.1">
    <property type="nucleotide sequence ID" value="NZ_JGVO01000058.1"/>
</dbReference>
<dbReference type="OrthoDB" id="5826208at2"/>
<evidence type="ECO:0000313" key="3">
    <source>
        <dbReference type="Proteomes" id="UP000241771"/>
    </source>
</evidence>
<gene>
    <name evidence="2" type="ORF">C9I98_03695</name>
</gene>
<evidence type="ECO:0008006" key="4">
    <source>
        <dbReference type="Google" id="ProtNLM"/>
    </source>
</evidence>
<proteinExistence type="predicted"/>
<feature type="signal peptide" evidence="1">
    <location>
        <begin position="1"/>
        <end position="17"/>
    </location>
</feature>
<reference evidence="2 3" key="1">
    <citation type="submission" date="2018-01" db="EMBL/GenBank/DDBJ databases">
        <title>Whole genome sequencing of Histamine producing bacteria.</title>
        <authorList>
            <person name="Butler K."/>
        </authorList>
    </citation>
    <scope>NUCLEOTIDE SEQUENCE [LARGE SCALE GENOMIC DNA]</scope>
    <source>
        <strain evidence="2 3">DSM 100436</strain>
    </source>
</reference>
<organism evidence="2 3">
    <name type="scientific">Photobacterium sanctipauli</name>
    <dbReference type="NCBI Taxonomy" id="1342794"/>
    <lineage>
        <taxon>Bacteria</taxon>
        <taxon>Pseudomonadati</taxon>
        <taxon>Pseudomonadota</taxon>
        <taxon>Gammaproteobacteria</taxon>
        <taxon>Vibrionales</taxon>
        <taxon>Vibrionaceae</taxon>
        <taxon>Photobacterium</taxon>
    </lineage>
</organism>